<evidence type="ECO:0000256" key="6">
    <source>
        <dbReference type="ARBA" id="ARBA00022500"/>
    </source>
</evidence>
<dbReference type="InterPro" id="IPR053716">
    <property type="entry name" value="Flag_assembly_chemotaxis_eff"/>
</dbReference>
<reference evidence="11 12" key="1">
    <citation type="submission" date="2017-04" db="EMBL/GenBank/DDBJ databases">
        <authorList>
            <person name="Afonso C.L."/>
            <person name="Miller P.J."/>
            <person name="Scott M.A."/>
            <person name="Spackman E."/>
            <person name="Goraichik I."/>
            <person name="Dimitrov K.M."/>
            <person name="Suarez D.L."/>
            <person name="Swayne D.E."/>
        </authorList>
    </citation>
    <scope>NUCLEOTIDE SEQUENCE [LARGE SCALE GENOMIC DNA]</scope>
    <source>
        <strain evidence="11">LMG 28154</strain>
    </source>
</reference>
<dbReference type="GO" id="GO:0044781">
    <property type="term" value="P:bacterial-type flagellum organization"/>
    <property type="evidence" value="ECO:0007669"/>
    <property type="project" value="UniProtKB-KW"/>
</dbReference>
<evidence type="ECO:0000313" key="12">
    <source>
        <dbReference type="Proteomes" id="UP000198460"/>
    </source>
</evidence>
<dbReference type="PANTHER" id="PTHR38786:SF1">
    <property type="entry name" value="FLAGELLAR FLIJ PROTEIN"/>
    <property type="match status" value="1"/>
</dbReference>
<dbReference type="GO" id="GO:0071973">
    <property type="term" value="P:bacterial-type flagellum-dependent cell motility"/>
    <property type="evidence" value="ECO:0007669"/>
    <property type="project" value="InterPro"/>
</dbReference>
<evidence type="ECO:0000256" key="2">
    <source>
        <dbReference type="ARBA" id="ARBA00010004"/>
    </source>
</evidence>
<evidence type="ECO:0000313" key="11">
    <source>
        <dbReference type="EMBL" id="SMF99090.1"/>
    </source>
</evidence>
<evidence type="ECO:0000256" key="3">
    <source>
        <dbReference type="ARBA" id="ARBA00020392"/>
    </source>
</evidence>
<dbReference type="Pfam" id="PF02050">
    <property type="entry name" value="FliJ"/>
    <property type="match status" value="1"/>
</dbReference>
<keyword evidence="11" id="KW-0966">Cell projection</keyword>
<dbReference type="NCBIfam" id="TIGR02473">
    <property type="entry name" value="flagell_FliJ"/>
    <property type="match status" value="1"/>
</dbReference>
<dbReference type="InterPro" id="IPR012823">
    <property type="entry name" value="Flagell_FliJ"/>
</dbReference>
<dbReference type="Proteomes" id="UP000198460">
    <property type="component" value="Unassembled WGS sequence"/>
</dbReference>
<dbReference type="Gene3D" id="1.10.287.1700">
    <property type="match status" value="1"/>
</dbReference>
<organism evidence="11 12">
    <name type="scientific">Burkholderia singularis</name>
    <dbReference type="NCBI Taxonomy" id="1503053"/>
    <lineage>
        <taxon>Bacteria</taxon>
        <taxon>Pseudomonadati</taxon>
        <taxon>Pseudomonadota</taxon>
        <taxon>Betaproteobacteria</taxon>
        <taxon>Burkholderiales</taxon>
        <taxon>Burkholderiaceae</taxon>
        <taxon>Burkholderia</taxon>
        <taxon>pseudomallei group</taxon>
    </lineage>
</organism>
<gene>
    <name evidence="11" type="ORF">BSIN_2308</name>
</gene>
<dbReference type="EMBL" id="FXAN01000038">
    <property type="protein sequence ID" value="SMF99090.1"/>
    <property type="molecule type" value="Genomic_DNA"/>
</dbReference>
<dbReference type="PRINTS" id="PR01004">
    <property type="entry name" value="FLGFLIJ"/>
</dbReference>
<keyword evidence="5" id="KW-1003">Cell membrane</keyword>
<name>A0A238H1R2_9BURK</name>
<dbReference type="InterPro" id="IPR018006">
    <property type="entry name" value="Flag_FliJ_proteobac"/>
</dbReference>
<dbReference type="GO" id="GO:0009288">
    <property type="term" value="C:bacterial-type flagellum"/>
    <property type="evidence" value="ECO:0007669"/>
    <property type="project" value="InterPro"/>
</dbReference>
<keyword evidence="10" id="KW-1006">Bacterial flagellum protein export</keyword>
<keyword evidence="8" id="KW-0653">Protein transport</keyword>
<sequence length="210" mass="23607">MAAQRVRQTSAAFASFAAKRCAAGAMRIGTRTPEITCRARLFVCHAAAHRRTPFRVALTDMTQHFPLQILLDRAQHELDAATKQLGHAQREGADAHAQLDALLRYRDEYRERFAESAQSGMSAGKWRNFQAFLDTLDAAIDQQRRVLAAAQARIDTARPDWQLKKRTLGSYEILQARGARQQAARAAKREQRDADEHAAKVLRMRADAVK</sequence>
<dbReference type="AlphaFoldDB" id="A0A238H1R2"/>
<evidence type="ECO:0000256" key="10">
    <source>
        <dbReference type="ARBA" id="ARBA00023225"/>
    </source>
</evidence>
<accession>A0A238H1R2</accession>
<proteinExistence type="inferred from homology"/>
<dbReference type="GO" id="GO:0015031">
    <property type="term" value="P:protein transport"/>
    <property type="evidence" value="ECO:0007669"/>
    <property type="project" value="UniProtKB-KW"/>
</dbReference>
<comment type="similarity">
    <text evidence="2">Belongs to the FliJ family.</text>
</comment>
<keyword evidence="9" id="KW-0472">Membrane</keyword>
<dbReference type="GO" id="GO:0003774">
    <property type="term" value="F:cytoskeletal motor activity"/>
    <property type="evidence" value="ECO:0007669"/>
    <property type="project" value="InterPro"/>
</dbReference>
<evidence type="ECO:0000256" key="5">
    <source>
        <dbReference type="ARBA" id="ARBA00022475"/>
    </source>
</evidence>
<keyword evidence="11" id="KW-0282">Flagellum</keyword>
<evidence type="ECO:0000256" key="7">
    <source>
        <dbReference type="ARBA" id="ARBA00022795"/>
    </source>
</evidence>
<protein>
    <recommendedName>
        <fullName evidence="3">Flagellar FliJ protein</fullName>
    </recommendedName>
</protein>
<dbReference type="GO" id="GO:0006935">
    <property type="term" value="P:chemotaxis"/>
    <property type="evidence" value="ECO:0007669"/>
    <property type="project" value="UniProtKB-KW"/>
</dbReference>
<keyword evidence="6" id="KW-0145">Chemotaxis</keyword>
<dbReference type="InterPro" id="IPR052570">
    <property type="entry name" value="FliJ"/>
</dbReference>
<dbReference type="PANTHER" id="PTHR38786">
    <property type="entry name" value="FLAGELLAR FLIJ PROTEIN"/>
    <property type="match status" value="1"/>
</dbReference>
<evidence type="ECO:0000256" key="8">
    <source>
        <dbReference type="ARBA" id="ARBA00022927"/>
    </source>
</evidence>
<evidence type="ECO:0000256" key="4">
    <source>
        <dbReference type="ARBA" id="ARBA00022448"/>
    </source>
</evidence>
<evidence type="ECO:0000256" key="1">
    <source>
        <dbReference type="ARBA" id="ARBA00004413"/>
    </source>
</evidence>
<keyword evidence="7" id="KW-1005">Bacterial flagellum biogenesis</keyword>
<comment type="subcellular location">
    <subcellularLocation>
        <location evidence="1">Cell membrane</location>
        <topology evidence="1">Peripheral membrane protein</topology>
        <orientation evidence="1">Cytoplasmic side</orientation>
    </subcellularLocation>
</comment>
<keyword evidence="4" id="KW-0813">Transport</keyword>
<keyword evidence="11" id="KW-0969">Cilium</keyword>
<dbReference type="GO" id="GO:0005886">
    <property type="term" value="C:plasma membrane"/>
    <property type="evidence" value="ECO:0007669"/>
    <property type="project" value="UniProtKB-SubCell"/>
</dbReference>
<evidence type="ECO:0000256" key="9">
    <source>
        <dbReference type="ARBA" id="ARBA00023136"/>
    </source>
</evidence>